<reference evidence="2 3" key="1">
    <citation type="journal article" date="2020" name="ISME J.">
        <title>Uncovering the hidden diversity of litter-decomposition mechanisms in mushroom-forming fungi.</title>
        <authorList>
            <person name="Floudas D."/>
            <person name="Bentzer J."/>
            <person name="Ahren D."/>
            <person name="Johansson T."/>
            <person name="Persson P."/>
            <person name="Tunlid A."/>
        </authorList>
    </citation>
    <scope>NUCLEOTIDE SEQUENCE [LARGE SCALE GENOMIC DNA]</scope>
    <source>
        <strain evidence="2 3">CBS 406.79</strain>
    </source>
</reference>
<proteinExistence type="predicted"/>
<feature type="region of interest" description="Disordered" evidence="1">
    <location>
        <begin position="212"/>
        <end position="262"/>
    </location>
</feature>
<feature type="compositionally biased region" description="Polar residues" evidence="1">
    <location>
        <begin position="507"/>
        <end position="522"/>
    </location>
</feature>
<feature type="compositionally biased region" description="Polar residues" evidence="1">
    <location>
        <begin position="478"/>
        <end position="492"/>
    </location>
</feature>
<protein>
    <submittedName>
        <fullName evidence="2">Uncharacterized protein</fullName>
    </submittedName>
</protein>
<dbReference type="Proteomes" id="UP000518752">
    <property type="component" value="Unassembled WGS sequence"/>
</dbReference>
<feature type="region of interest" description="Disordered" evidence="1">
    <location>
        <begin position="474"/>
        <end position="523"/>
    </location>
</feature>
<feature type="region of interest" description="Disordered" evidence="1">
    <location>
        <begin position="545"/>
        <end position="574"/>
    </location>
</feature>
<sequence length="819" mass="89649">MWHKGTLTRGLTDRSAPIVSPEISPTNAHPASIGYESRSPLQLTSSSTSALSVAQGCPILNPSEDDIRFQCELRRKVGGQALWVQIWRIVTVIVDTVEARANTEQESQFSTETFHSKDRVQTTRMNGRSKAAETMTQQIDPAVLARTYIQRADDYTVNALNSFSFGNATPSGKVKPRSDSQDDDEGISPTAPVDITPRPSVVHAEAVPTMVSPPKALTNCSSSPPSSSASEAESDSRIANAPSTVRPPHASPGGRGREDIEFSSDDDMFDLDHYDEYSDVEDDGQGDHIEISSARFSVSTESGPPGGFRDREGSVATLKMQRQAPEAADIGMVSELPASVPIFTSPFAAPSIAAVAPNDTSSIGADADFDFAYILGADLSADPSSVPDFVRRASVTSPQNRDQSHFPPPRKDSKSFLFSWLPTFAGRRPSTATVASTNSNANMMFMHDDTFDKELLKWGGDGYREQRKYWTFRRDAHTGSSAGKSQTNSSRDSPGKEGKDETRTRLRNLSNAPRLSTTTLATSAIDASPSNGVVEKELVVESYKEAVHPKEREEKEKERDKDKTKEREKEKDRVRRSTRHWRGMDIGSEEIWNNDLLGSFNVSREEAGNKAPGAASESTKGPQQRLLIRFRPSTSIPAPASPSSPSKAIMFKPTFAEPHLHLPHPPITVHKHSKAMAFSLTRYYRYSPSNAGRGPAAAGHMNMTGSGLPSKTPRPQNPRAPSSRIILLAPRKVQEAFTSTTTTKMLADHGLLGDKEHERDKDRRRKSLGGESSKSKSSVSIAPPDKVRRKRSVASSLEPSSTVIPLFRLYNHLLLDQRL</sequence>
<name>A0A8H5HBJ8_9AGAR</name>
<feature type="compositionally biased region" description="Basic and acidic residues" evidence="1">
    <location>
        <begin position="493"/>
        <end position="504"/>
    </location>
</feature>
<feature type="compositionally biased region" description="Low complexity" evidence="1">
    <location>
        <begin position="221"/>
        <end position="231"/>
    </location>
</feature>
<gene>
    <name evidence="2" type="ORF">D9757_008211</name>
</gene>
<comment type="caution">
    <text evidence="2">The sequence shown here is derived from an EMBL/GenBank/DDBJ whole genome shotgun (WGS) entry which is preliminary data.</text>
</comment>
<evidence type="ECO:0000313" key="3">
    <source>
        <dbReference type="Proteomes" id="UP000518752"/>
    </source>
</evidence>
<dbReference type="AlphaFoldDB" id="A0A8H5HBJ8"/>
<dbReference type="EMBL" id="JAACJN010000065">
    <property type="protein sequence ID" value="KAF5380267.1"/>
    <property type="molecule type" value="Genomic_DNA"/>
</dbReference>
<organism evidence="2 3">
    <name type="scientific">Collybiopsis confluens</name>
    <dbReference type="NCBI Taxonomy" id="2823264"/>
    <lineage>
        <taxon>Eukaryota</taxon>
        <taxon>Fungi</taxon>
        <taxon>Dikarya</taxon>
        <taxon>Basidiomycota</taxon>
        <taxon>Agaricomycotina</taxon>
        <taxon>Agaricomycetes</taxon>
        <taxon>Agaricomycetidae</taxon>
        <taxon>Agaricales</taxon>
        <taxon>Marasmiineae</taxon>
        <taxon>Omphalotaceae</taxon>
        <taxon>Collybiopsis</taxon>
    </lineage>
</organism>
<keyword evidence="3" id="KW-1185">Reference proteome</keyword>
<accession>A0A8H5HBJ8</accession>
<feature type="compositionally biased region" description="Low complexity" evidence="1">
    <location>
        <begin position="769"/>
        <end position="780"/>
    </location>
</feature>
<feature type="region of interest" description="Disordered" evidence="1">
    <location>
        <begin position="166"/>
        <end position="200"/>
    </location>
</feature>
<evidence type="ECO:0000313" key="2">
    <source>
        <dbReference type="EMBL" id="KAF5380267.1"/>
    </source>
</evidence>
<feature type="region of interest" description="Disordered" evidence="1">
    <location>
        <begin position="691"/>
        <end position="725"/>
    </location>
</feature>
<dbReference type="OrthoDB" id="3357948at2759"/>
<feature type="region of interest" description="Disordered" evidence="1">
    <location>
        <begin position="1"/>
        <end position="34"/>
    </location>
</feature>
<evidence type="ECO:0000256" key="1">
    <source>
        <dbReference type="SAM" id="MobiDB-lite"/>
    </source>
</evidence>
<feature type="compositionally biased region" description="Basic and acidic residues" evidence="1">
    <location>
        <begin position="751"/>
        <end position="761"/>
    </location>
</feature>
<feature type="region of interest" description="Disordered" evidence="1">
    <location>
        <begin position="741"/>
        <end position="799"/>
    </location>
</feature>